<comment type="caution">
    <text evidence="1">The sequence shown here is derived from an EMBL/GenBank/DDBJ whole genome shotgun (WGS) entry which is preliminary data.</text>
</comment>
<feature type="non-terminal residue" evidence="1">
    <location>
        <position position="1"/>
    </location>
</feature>
<proteinExistence type="predicted"/>
<protein>
    <submittedName>
        <fullName evidence="1">14488_t:CDS:1</fullName>
    </submittedName>
</protein>
<dbReference type="EMBL" id="CAJVQC010056745">
    <property type="protein sequence ID" value="CAG8796796.1"/>
    <property type="molecule type" value="Genomic_DNA"/>
</dbReference>
<sequence>WNEEIALENSKKKMKNKHKDEQGWQTSAFSEGEINLMNGLN</sequence>
<evidence type="ECO:0000313" key="2">
    <source>
        <dbReference type="Proteomes" id="UP000789920"/>
    </source>
</evidence>
<accession>A0ACA9RKJ6</accession>
<name>A0ACA9RKJ6_9GLOM</name>
<gene>
    <name evidence="1" type="ORF">RPERSI_LOCUS20228</name>
</gene>
<organism evidence="1 2">
    <name type="scientific">Racocetra persica</name>
    <dbReference type="NCBI Taxonomy" id="160502"/>
    <lineage>
        <taxon>Eukaryota</taxon>
        <taxon>Fungi</taxon>
        <taxon>Fungi incertae sedis</taxon>
        <taxon>Mucoromycota</taxon>
        <taxon>Glomeromycotina</taxon>
        <taxon>Glomeromycetes</taxon>
        <taxon>Diversisporales</taxon>
        <taxon>Gigasporaceae</taxon>
        <taxon>Racocetra</taxon>
    </lineage>
</organism>
<keyword evidence="2" id="KW-1185">Reference proteome</keyword>
<reference evidence="1" key="1">
    <citation type="submission" date="2021-06" db="EMBL/GenBank/DDBJ databases">
        <authorList>
            <person name="Kallberg Y."/>
            <person name="Tangrot J."/>
            <person name="Rosling A."/>
        </authorList>
    </citation>
    <scope>NUCLEOTIDE SEQUENCE</scope>
    <source>
        <strain evidence="1">MA461A</strain>
    </source>
</reference>
<dbReference type="Proteomes" id="UP000789920">
    <property type="component" value="Unassembled WGS sequence"/>
</dbReference>
<evidence type="ECO:0000313" key="1">
    <source>
        <dbReference type="EMBL" id="CAG8796796.1"/>
    </source>
</evidence>